<evidence type="ECO:0000313" key="2">
    <source>
        <dbReference type="Proteomes" id="UP000199315"/>
    </source>
</evidence>
<reference evidence="1 2" key="1">
    <citation type="submission" date="2016-09" db="EMBL/GenBank/DDBJ databases">
        <authorList>
            <person name="Capua I."/>
            <person name="De Benedictis P."/>
            <person name="Joannis T."/>
            <person name="Lombin L.H."/>
            <person name="Cattoli G."/>
        </authorList>
    </citation>
    <scope>NUCLEOTIDE SEQUENCE [LARGE SCALE GENOMIC DNA]</scope>
    <source>
        <strain evidence="1 2">GluBS11</strain>
    </source>
</reference>
<dbReference type="Pfam" id="PF13170">
    <property type="entry name" value="DUF4003"/>
    <property type="match status" value="1"/>
</dbReference>
<dbReference type="STRING" id="1619234.SAMN05421730_100933"/>
<organism evidence="1 2">
    <name type="scientific">Anaerobium acetethylicum</name>
    <dbReference type="NCBI Taxonomy" id="1619234"/>
    <lineage>
        <taxon>Bacteria</taxon>
        <taxon>Bacillati</taxon>
        <taxon>Bacillota</taxon>
        <taxon>Clostridia</taxon>
        <taxon>Lachnospirales</taxon>
        <taxon>Lachnospiraceae</taxon>
        <taxon>Anaerobium</taxon>
    </lineage>
</organism>
<keyword evidence="2" id="KW-1185">Reference proteome</keyword>
<dbReference type="InterPro" id="IPR025062">
    <property type="entry name" value="DUF4003"/>
</dbReference>
<gene>
    <name evidence="1" type="ORF">SAMN05421730_100933</name>
</gene>
<evidence type="ECO:0008006" key="3">
    <source>
        <dbReference type="Google" id="ProtNLM"/>
    </source>
</evidence>
<dbReference type="AlphaFoldDB" id="A0A1D3TT99"/>
<dbReference type="Proteomes" id="UP000199315">
    <property type="component" value="Unassembled WGS sequence"/>
</dbReference>
<proteinExistence type="predicted"/>
<sequence length="400" mass="44109">MTRNVSRMRIKRDHIASHKNGYNSNTIQQKYKYLRKENVAESIKCQPCEKSLFLNVFRHIIQPAAKKIMKDSLKQRCELLVKNREIMKEGFTWENSMIFPLCAAIYAGRNMVIDPSRIKMCKEIIKQKTGFFSEFRGTANLVLAAMLAMEADSESRFESAQYAYEVLKKEFHASPYLPLSAYMAAGMAGANDFPGIAVKAKRLYEKMKKEHPFLTSSEDTGFAVLFALNSLSVETGIMEIEKCYQMLRQEFSAGNALQALSHVLALGEEDAAAKCQRTIALYRKLKERGCKYGTGMELATLGVLALSGDGTEQVTEEMVTDIAAADEYFHQNKGFGAFGIGRAQRIMYASIMVSGEFTGQDAGGTMNITAVNSITSIIIAEQAAIAAAVIASTAAASSGD</sequence>
<dbReference type="EMBL" id="FMKA01000009">
    <property type="protein sequence ID" value="SCP97211.1"/>
    <property type="molecule type" value="Genomic_DNA"/>
</dbReference>
<name>A0A1D3TT99_9FIRM</name>
<protein>
    <recommendedName>
        <fullName evidence="3">DUF4003 domain-containing protein</fullName>
    </recommendedName>
</protein>
<accession>A0A1D3TT99</accession>
<evidence type="ECO:0000313" key="1">
    <source>
        <dbReference type="EMBL" id="SCP97211.1"/>
    </source>
</evidence>